<dbReference type="Proteomes" id="UP000076154">
    <property type="component" value="Unassembled WGS sequence"/>
</dbReference>
<feature type="compositionally biased region" description="Basic and acidic residues" evidence="1">
    <location>
        <begin position="87"/>
        <end position="115"/>
    </location>
</feature>
<feature type="compositionally biased region" description="Low complexity" evidence="1">
    <location>
        <begin position="176"/>
        <end position="186"/>
    </location>
</feature>
<evidence type="ECO:0000256" key="1">
    <source>
        <dbReference type="SAM" id="MobiDB-lite"/>
    </source>
</evidence>
<protein>
    <submittedName>
        <fullName evidence="2">Uncharacterized protein</fullName>
    </submittedName>
</protein>
<keyword evidence="3" id="KW-1185">Reference proteome</keyword>
<reference evidence="2" key="1">
    <citation type="submission" date="2018-04" db="EMBL/GenBank/DDBJ databases">
        <title>Whole genome sequencing of Hypsizygus marmoreus.</title>
        <authorList>
            <person name="Choi I.-G."/>
            <person name="Min B."/>
            <person name="Kim J.-G."/>
            <person name="Kim S."/>
            <person name="Oh Y.-L."/>
            <person name="Kong W.-S."/>
            <person name="Park H."/>
            <person name="Jeong J."/>
            <person name="Song E.-S."/>
        </authorList>
    </citation>
    <scope>NUCLEOTIDE SEQUENCE [LARGE SCALE GENOMIC DNA]</scope>
    <source>
        <strain evidence="2">51987-8</strain>
    </source>
</reference>
<name>A0A369JBG1_HYPMA</name>
<proteinExistence type="predicted"/>
<evidence type="ECO:0000313" key="2">
    <source>
        <dbReference type="EMBL" id="RDB19208.1"/>
    </source>
</evidence>
<feature type="region of interest" description="Disordered" evidence="1">
    <location>
        <begin position="164"/>
        <end position="186"/>
    </location>
</feature>
<organism evidence="2 3">
    <name type="scientific">Hypsizygus marmoreus</name>
    <name type="common">White beech mushroom</name>
    <name type="synonym">Agaricus marmoreus</name>
    <dbReference type="NCBI Taxonomy" id="39966"/>
    <lineage>
        <taxon>Eukaryota</taxon>
        <taxon>Fungi</taxon>
        <taxon>Dikarya</taxon>
        <taxon>Basidiomycota</taxon>
        <taxon>Agaricomycotina</taxon>
        <taxon>Agaricomycetes</taxon>
        <taxon>Agaricomycetidae</taxon>
        <taxon>Agaricales</taxon>
        <taxon>Tricholomatineae</taxon>
        <taxon>Lyophyllaceae</taxon>
        <taxon>Hypsizygus</taxon>
    </lineage>
</organism>
<feature type="non-terminal residue" evidence="2">
    <location>
        <position position="1"/>
    </location>
</feature>
<comment type="caution">
    <text evidence="2">The sequence shown here is derived from an EMBL/GenBank/DDBJ whole genome shotgun (WGS) entry which is preliminary data.</text>
</comment>
<dbReference type="EMBL" id="LUEZ02000080">
    <property type="protein sequence ID" value="RDB19208.1"/>
    <property type="molecule type" value="Genomic_DNA"/>
</dbReference>
<sequence>AEGRSGSAETGVDEEAHVPNSGDLNTSAEHDGRADALLDRILCGEMGMACHWRHTGDIPEYNDDQAVVQGDPACSPARPCPAASVERGVHERERREADEGRGNVRDDASMPETRRISHDGQHERLQAQRIELARDGCTSNGSRSICFIVSLLVNALHMTEDMYSPTARGHTPLPPTNSTDTTTTKQ</sequence>
<feature type="compositionally biased region" description="Low complexity" evidence="1">
    <location>
        <begin position="72"/>
        <end position="86"/>
    </location>
</feature>
<feature type="region of interest" description="Disordered" evidence="1">
    <location>
        <begin position="1"/>
        <end position="31"/>
    </location>
</feature>
<evidence type="ECO:0000313" key="3">
    <source>
        <dbReference type="Proteomes" id="UP000076154"/>
    </source>
</evidence>
<feature type="region of interest" description="Disordered" evidence="1">
    <location>
        <begin position="72"/>
        <end position="115"/>
    </location>
</feature>
<dbReference type="AlphaFoldDB" id="A0A369JBG1"/>
<accession>A0A369JBG1</accession>
<gene>
    <name evidence="2" type="ORF">Hypma_013573</name>
</gene>
<dbReference type="InParanoid" id="A0A369JBG1"/>